<dbReference type="InterPro" id="IPR011856">
    <property type="entry name" value="tRNA_endonuc-like_dom_sf"/>
</dbReference>
<reference evidence="2" key="1">
    <citation type="submission" date="2019-02" db="EMBL/GenBank/DDBJ databases">
        <authorList>
            <person name="Gruber-Vodicka R. H."/>
            <person name="Seah K. B. B."/>
        </authorList>
    </citation>
    <scope>NUCLEOTIDE SEQUENCE</scope>
    <source>
        <strain evidence="2">BECK_BZ131</strain>
    </source>
</reference>
<protein>
    <submittedName>
        <fullName evidence="2">HEAT repeat-containing protein</fullName>
    </submittedName>
</protein>
<dbReference type="SUPFAM" id="SSF52980">
    <property type="entry name" value="Restriction endonuclease-like"/>
    <property type="match status" value="1"/>
</dbReference>
<name>A0A450TQS0_9GAMM</name>
<accession>A0A450TQS0</accession>
<evidence type="ECO:0000259" key="1">
    <source>
        <dbReference type="PROSITE" id="PS50837"/>
    </source>
</evidence>
<dbReference type="EMBL" id="CAADFE010000023">
    <property type="protein sequence ID" value="VFJ70407.1"/>
    <property type="molecule type" value="Genomic_DNA"/>
</dbReference>
<gene>
    <name evidence="2" type="ORF">BECKFW1821C_GA0114237_10234</name>
</gene>
<dbReference type="AlphaFoldDB" id="A0A450TQS0"/>
<dbReference type="InterPro" id="IPR011335">
    <property type="entry name" value="Restrct_endonuc-II-like"/>
</dbReference>
<dbReference type="GO" id="GO:0004519">
    <property type="term" value="F:endonuclease activity"/>
    <property type="evidence" value="ECO:0007669"/>
    <property type="project" value="InterPro"/>
</dbReference>
<dbReference type="Pfam" id="PF04471">
    <property type="entry name" value="Mrr_cat"/>
    <property type="match status" value="1"/>
</dbReference>
<proteinExistence type="predicted"/>
<feature type="domain" description="NACHT" evidence="1">
    <location>
        <begin position="176"/>
        <end position="303"/>
    </location>
</feature>
<evidence type="ECO:0000313" key="2">
    <source>
        <dbReference type="EMBL" id="VFJ70407.1"/>
    </source>
</evidence>
<dbReference type="SUPFAM" id="SSF48371">
    <property type="entry name" value="ARM repeat"/>
    <property type="match status" value="2"/>
</dbReference>
<dbReference type="Gene3D" id="3.40.50.300">
    <property type="entry name" value="P-loop containing nucleotide triphosphate hydrolases"/>
    <property type="match status" value="1"/>
</dbReference>
<sequence length="999" mass="114331">MTDIRNTEKGSSFERRVARLFSLLGFVVDRDALVAGRQNDLIIEDRNGPLRHRYLVECKDQGRPVSTSQYDSFLGRLRAGKAALDPKLRGIIVSTLGFVKEAKAQSNYDDVELVTISELETSLIDFSRYVRDLIRRLEADSQLSYFVESQVRREHLSVSIPGYQAFNQWLVDPISNQLTLLGDYGTGKTTLLKHIALTVARRYESETLEDGARSRVPIFVDLRDYTQAISLKQIVLDLLDAHGVRASSYEAFQHVSEEGQLLLILDGFDEMASRGNYDVTLRNFRELNKIAKGRAKIVLSCRTHYFTTHGEVKKFHGQSDERPFMPQSYTDLYREIVNRPNFMILYLQEFDSEQVDSYLRFRCGNRWQGVRDFIERTYNLRELSRRPVLLDMIVSSEGKIGATTVPVTPGILYQVYTDIWLARNDWSSVIDADAKCELLERFAERTAHDPESQLHYRVIPELVRAWKKDLDDATAIDIDRELRTASFLVRDDLGNYRFSHRSFGEFFYARHLLAEAAKGNGTPWSHSFFKTEIYRFIRDLVSSTPKAVEKLLFWISDKESSEVMQCNAIKCLAALPKQSVKSALMFSMRGSKVKARCSAATGLAYHNSEEVVDYLIETACSDEDSRVRSNCLVSLGRINNPKGTEFLTRVLEGKEPRVGFYHYHWDIFYLAAIDFQDENLVDSCIKAAPVFSRTRNVLRKSLELCRQRWSPSAENYCHRLLEETNRPTLAATAFGLLPNRLRLPFVPKMLCFIKKHRRHHFAPALVSVMKGANDAQIEESLCDLAFDTNGATTLAKACLDILQYDYPTRLLREGRNWMQRGRGIPYKTRLELTKAILAISPKANVDMLTHFFHPNERSTVKMQVLSLIQSRFPESLGHVVTDILWERENAPMVKRYGCELLFNIDRERTINLLLIRGIHDSTGGTRVAACAILSADLEERTSIALLDRLANDHSRWVRLQALKSLCTPGRVIQTQTIIEAMQNESDADVLQCRKELIGN</sequence>
<dbReference type="Pfam" id="PF13646">
    <property type="entry name" value="HEAT_2"/>
    <property type="match status" value="1"/>
</dbReference>
<dbReference type="PROSITE" id="PS50837">
    <property type="entry name" value="NACHT"/>
    <property type="match status" value="1"/>
</dbReference>
<dbReference type="InterPro" id="IPR007560">
    <property type="entry name" value="Restrct_endonuc_IV_Mrr"/>
</dbReference>
<dbReference type="Gene3D" id="1.25.10.10">
    <property type="entry name" value="Leucine-rich Repeat Variant"/>
    <property type="match status" value="1"/>
</dbReference>
<organism evidence="2">
    <name type="scientific">Candidatus Kentrum sp. FW</name>
    <dbReference type="NCBI Taxonomy" id="2126338"/>
    <lineage>
        <taxon>Bacteria</taxon>
        <taxon>Pseudomonadati</taxon>
        <taxon>Pseudomonadota</taxon>
        <taxon>Gammaproteobacteria</taxon>
        <taxon>Candidatus Kentrum</taxon>
    </lineage>
</organism>
<dbReference type="InterPro" id="IPR011989">
    <property type="entry name" value="ARM-like"/>
</dbReference>
<dbReference type="InterPro" id="IPR027417">
    <property type="entry name" value="P-loop_NTPase"/>
</dbReference>
<dbReference type="GO" id="GO:0009307">
    <property type="term" value="P:DNA restriction-modification system"/>
    <property type="evidence" value="ECO:0007669"/>
    <property type="project" value="InterPro"/>
</dbReference>
<dbReference type="Gene3D" id="3.40.1350.10">
    <property type="match status" value="1"/>
</dbReference>
<dbReference type="SUPFAM" id="SSF52540">
    <property type="entry name" value="P-loop containing nucleoside triphosphate hydrolases"/>
    <property type="match status" value="1"/>
</dbReference>
<dbReference type="Pfam" id="PF05729">
    <property type="entry name" value="NACHT"/>
    <property type="match status" value="1"/>
</dbReference>
<dbReference type="InterPro" id="IPR016024">
    <property type="entry name" value="ARM-type_fold"/>
</dbReference>
<dbReference type="InterPro" id="IPR007111">
    <property type="entry name" value="NACHT_NTPase"/>
</dbReference>
<dbReference type="GO" id="GO:0003677">
    <property type="term" value="F:DNA binding"/>
    <property type="evidence" value="ECO:0007669"/>
    <property type="project" value="InterPro"/>
</dbReference>